<dbReference type="InterPro" id="IPR033887">
    <property type="entry name" value="PTS_IIA_man"/>
</dbReference>
<evidence type="ECO:0000313" key="10">
    <source>
        <dbReference type="Proteomes" id="UP000093523"/>
    </source>
</evidence>
<protein>
    <submittedName>
        <fullName evidence="9">PTS mannose transporter subunit IIA</fullName>
    </submittedName>
</protein>
<dbReference type="RefSeq" id="WP_065610510.1">
    <property type="nucleotide sequence ID" value="NZ_CAWMPN010000008.1"/>
</dbReference>
<dbReference type="Gene3D" id="3.40.50.510">
    <property type="entry name" value="Phosphotransferase system, mannose-type IIA component"/>
    <property type="match status" value="1"/>
</dbReference>
<dbReference type="Proteomes" id="UP000093523">
    <property type="component" value="Unassembled WGS sequence"/>
</dbReference>
<dbReference type="PANTHER" id="PTHR33799">
    <property type="entry name" value="PTS PERMEASE-RELATED-RELATED"/>
    <property type="match status" value="1"/>
</dbReference>
<dbReference type="STRING" id="688.A6E04_08515"/>
<evidence type="ECO:0000259" key="8">
    <source>
        <dbReference type="PROSITE" id="PS51096"/>
    </source>
</evidence>
<dbReference type="OrthoDB" id="3183705at2"/>
<dbReference type="PROSITE" id="PS51096">
    <property type="entry name" value="PTS_EIIA_TYPE_4"/>
    <property type="match status" value="1"/>
</dbReference>
<evidence type="ECO:0000256" key="1">
    <source>
        <dbReference type="ARBA" id="ARBA00004496"/>
    </source>
</evidence>
<evidence type="ECO:0000256" key="4">
    <source>
        <dbReference type="ARBA" id="ARBA00022597"/>
    </source>
</evidence>
<gene>
    <name evidence="9" type="ORF">A6E04_08515</name>
</gene>
<feature type="domain" description="PTS EIIA type-4" evidence="8">
    <location>
        <begin position="1"/>
        <end position="124"/>
    </location>
</feature>
<dbReference type="GO" id="GO:0016301">
    <property type="term" value="F:kinase activity"/>
    <property type="evidence" value="ECO:0007669"/>
    <property type="project" value="UniProtKB-KW"/>
</dbReference>
<dbReference type="GO" id="GO:0005737">
    <property type="term" value="C:cytoplasm"/>
    <property type="evidence" value="ECO:0007669"/>
    <property type="project" value="UniProtKB-SubCell"/>
</dbReference>
<dbReference type="EMBL" id="MAJU01000008">
    <property type="protein sequence ID" value="OCH21893.1"/>
    <property type="molecule type" value="Genomic_DNA"/>
</dbReference>
<evidence type="ECO:0000256" key="5">
    <source>
        <dbReference type="ARBA" id="ARBA00022679"/>
    </source>
</evidence>
<accession>A0A1B9P0K4</accession>
<comment type="subcellular location">
    <subcellularLocation>
        <location evidence="1">Cytoplasm</location>
    </subcellularLocation>
</comment>
<dbReference type="InterPro" id="IPR051471">
    <property type="entry name" value="Bacterial_PTS_sugar_comp"/>
</dbReference>
<evidence type="ECO:0000256" key="2">
    <source>
        <dbReference type="ARBA" id="ARBA00022448"/>
    </source>
</evidence>
<proteinExistence type="predicted"/>
<dbReference type="Pfam" id="PF03610">
    <property type="entry name" value="EIIA-man"/>
    <property type="match status" value="1"/>
</dbReference>
<name>A0A1B9P0K4_ALILO</name>
<reference evidence="9 10" key="1">
    <citation type="submission" date="2016-06" db="EMBL/GenBank/DDBJ databases">
        <authorList>
            <person name="Kjaerup R.B."/>
            <person name="Dalgaard T.S."/>
            <person name="Juul-Madsen H.R."/>
        </authorList>
    </citation>
    <scope>NUCLEOTIDE SEQUENCE [LARGE SCALE GENOMIC DNA]</scope>
    <source>
        <strain evidence="9 10">1S159</strain>
    </source>
</reference>
<keyword evidence="7" id="KW-0418">Kinase</keyword>
<comment type="caution">
    <text evidence="9">The sequence shown here is derived from an EMBL/GenBank/DDBJ whole genome shotgun (WGS) entry which is preliminary data.</text>
</comment>
<dbReference type="NCBIfam" id="NF040761">
    <property type="entry name" value="AgaF"/>
    <property type="match status" value="1"/>
</dbReference>
<evidence type="ECO:0000256" key="3">
    <source>
        <dbReference type="ARBA" id="ARBA00022490"/>
    </source>
</evidence>
<dbReference type="AlphaFoldDB" id="A0A1B9P0K4"/>
<dbReference type="CDD" id="cd00006">
    <property type="entry name" value="PTS_IIA_man"/>
    <property type="match status" value="1"/>
</dbReference>
<keyword evidence="5" id="KW-0808">Transferase</keyword>
<dbReference type="GO" id="GO:0009401">
    <property type="term" value="P:phosphoenolpyruvate-dependent sugar phosphotransferase system"/>
    <property type="evidence" value="ECO:0007669"/>
    <property type="project" value="UniProtKB-KW"/>
</dbReference>
<keyword evidence="6" id="KW-0598">Phosphotransferase system</keyword>
<keyword evidence="3" id="KW-0963">Cytoplasm</keyword>
<dbReference type="SUPFAM" id="SSF53062">
    <property type="entry name" value="PTS system fructose IIA component-like"/>
    <property type="match status" value="1"/>
</dbReference>
<dbReference type="InterPro" id="IPR036662">
    <property type="entry name" value="PTS_EIIA_man-typ_sf"/>
</dbReference>
<evidence type="ECO:0000313" key="9">
    <source>
        <dbReference type="EMBL" id="OCH21893.1"/>
    </source>
</evidence>
<evidence type="ECO:0000256" key="6">
    <source>
        <dbReference type="ARBA" id="ARBA00022683"/>
    </source>
</evidence>
<dbReference type="PANTHER" id="PTHR33799:SF1">
    <property type="entry name" value="PTS SYSTEM MANNOSE-SPECIFIC EIIAB COMPONENT-RELATED"/>
    <property type="match status" value="1"/>
</dbReference>
<keyword evidence="2" id="KW-0813">Transport</keyword>
<dbReference type="InterPro" id="IPR004701">
    <property type="entry name" value="PTS_EIIA_man-typ"/>
</dbReference>
<organism evidence="9 10">
    <name type="scientific">Aliivibrio logei</name>
    <name type="common">Vibrio logei</name>
    <dbReference type="NCBI Taxonomy" id="688"/>
    <lineage>
        <taxon>Bacteria</taxon>
        <taxon>Pseudomonadati</taxon>
        <taxon>Pseudomonadota</taxon>
        <taxon>Gammaproteobacteria</taxon>
        <taxon>Vibrionales</taxon>
        <taxon>Vibrionaceae</taxon>
        <taxon>Aliivibrio</taxon>
    </lineage>
</organism>
<evidence type="ECO:0000256" key="7">
    <source>
        <dbReference type="ARBA" id="ARBA00022777"/>
    </source>
</evidence>
<sequence>MIGIIVSGHINFASGMKSAVDAIVGEQSSIEFIDFVPSITTEELEHKMINAVERVNNGQGVLFLTDVIGGSPCNRAVAIMLSRNDVKVIGGCNLPMITNACFERDDVSLEELSEIVLEIGRSTMNDMHLVIQEQEANTSDEFEDAL</sequence>
<dbReference type="GO" id="GO:0016020">
    <property type="term" value="C:membrane"/>
    <property type="evidence" value="ECO:0007669"/>
    <property type="project" value="InterPro"/>
</dbReference>
<keyword evidence="4" id="KW-0762">Sugar transport</keyword>